<dbReference type="PANTHER" id="PTHR23421">
    <property type="entry name" value="BETA-GALACTOSIDASE RELATED"/>
    <property type="match status" value="1"/>
</dbReference>
<proteinExistence type="inferred from homology"/>
<dbReference type="InterPro" id="IPR001944">
    <property type="entry name" value="Glycoside_Hdrlase_35"/>
</dbReference>
<name>A0ABC8TFX6_9AQUA</name>
<accession>A0ABC8TFX6</accession>
<evidence type="ECO:0008006" key="4">
    <source>
        <dbReference type="Google" id="ProtNLM"/>
    </source>
</evidence>
<dbReference type="Proteomes" id="UP001642360">
    <property type="component" value="Unassembled WGS sequence"/>
</dbReference>
<dbReference type="Gene3D" id="3.20.20.80">
    <property type="entry name" value="Glycosidases"/>
    <property type="match status" value="1"/>
</dbReference>
<comment type="caution">
    <text evidence="2">The sequence shown here is derived from an EMBL/GenBank/DDBJ whole genome shotgun (WGS) entry which is preliminary data.</text>
</comment>
<dbReference type="AlphaFoldDB" id="A0ABC8TFX6"/>
<keyword evidence="3" id="KW-1185">Reference proteome</keyword>
<gene>
    <name evidence="2" type="ORF">ILEXP_LOCUS37255</name>
</gene>
<evidence type="ECO:0000313" key="3">
    <source>
        <dbReference type="Proteomes" id="UP001642360"/>
    </source>
</evidence>
<evidence type="ECO:0000313" key="2">
    <source>
        <dbReference type="EMBL" id="CAK9167936.1"/>
    </source>
</evidence>
<dbReference type="InterPro" id="IPR017853">
    <property type="entry name" value="GH"/>
</dbReference>
<protein>
    <recommendedName>
        <fullName evidence="4">Beta-galactosidase</fullName>
    </recommendedName>
</protein>
<sequence>MKQNIKKLEMTRWQSKGSPKKIVQMMKNEKLFESQGGPIILSLIQPLGVYNFDPRIAIICKFIFVKIENEYGPKSKAYGVAGYVYMTWAGKMATELDTEVPWLMCKEDNAPNPVGITQVMVSLKWLAMGA</sequence>
<organism evidence="2 3">
    <name type="scientific">Ilex paraguariensis</name>
    <name type="common">yerba mate</name>
    <dbReference type="NCBI Taxonomy" id="185542"/>
    <lineage>
        <taxon>Eukaryota</taxon>
        <taxon>Viridiplantae</taxon>
        <taxon>Streptophyta</taxon>
        <taxon>Embryophyta</taxon>
        <taxon>Tracheophyta</taxon>
        <taxon>Spermatophyta</taxon>
        <taxon>Magnoliopsida</taxon>
        <taxon>eudicotyledons</taxon>
        <taxon>Gunneridae</taxon>
        <taxon>Pentapetalae</taxon>
        <taxon>asterids</taxon>
        <taxon>campanulids</taxon>
        <taxon>Aquifoliales</taxon>
        <taxon>Aquifoliaceae</taxon>
        <taxon>Ilex</taxon>
    </lineage>
</organism>
<evidence type="ECO:0000256" key="1">
    <source>
        <dbReference type="ARBA" id="ARBA00009809"/>
    </source>
</evidence>
<reference evidence="2 3" key="1">
    <citation type="submission" date="2024-02" db="EMBL/GenBank/DDBJ databases">
        <authorList>
            <person name="Vignale AGUSTIN F."/>
            <person name="Sosa J E."/>
            <person name="Modenutti C."/>
        </authorList>
    </citation>
    <scope>NUCLEOTIDE SEQUENCE [LARGE SCALE GENOMIC DNA]</scope>
</reference>
<dbReference type="EMBL" id="CAUOFW020004969">
    <property type="protein sequence ID" value="CAK9167936.1"/>
    <property type="molecule type" value="Genomic_DNA"/>
</dbReference>
<comment type="similarity">
    <text evidence="1">Belongs to the glycosyl hydrolase 35 family.</text>
</comment>
<dbReference type="SUPFAM" id="SSF51445">
    <property type="entry name" value="(Trans)glycosidases"/>
    <property type="match status" value="1"/>
</dbReference>